<feature type="compositionally biased region" description="Basic and acidic residues" evidence="2">
    <location>
        <begin position="87"/>
        <end position="97"/>
    </location>
</feature>
<proteinExistence type="predicted"/>
<sequence>MEKIQEENKKLLRSVTELQHEVRQLKEQLAEKDEQLSRSTERRQIRTVAHMDTLTQLNQARADLTVSQEKCSDLEEKLRSGTNDSHQSPEHGDQVELSKKEEALKLQFSEKEQQMEAWMRQRLIGAQEEFQRKLLEEREKDQREMREREERLRQQLERGMREERDNCLKKQLTTLIESWQTEAQRWRKHQSELEEKLHEQETLRKQQEEERKQETERFQENFQQLWNYIEKKEKKKKKKKGANSTHLSAPLQLVPDLPVFILPASPVPQKTCLLPVSDHALCLRGSSYNLLPRLRLLCLASTRLPLAPHRYLCLAARLWTPPLGRSTKTVGQWQPEEDDLLSLKSSVSVDFEGVGRKDLYILAVKVRNLRSLEGLKTSGWTSFFGAGSSPGGCWRSLYKPPVDKRTGDLQWRIVHGAIATNRYLVHLDPSTGDGCPFCSQSETIYHLFVLCPRLVGLFGQLQRWFLGLGKGFSFRTFIFGPHYLARRKAVHQLVNVLSGTAKLAIWKTRKNRVRGQGSEDVVAMMTGLLAAQLGSGWNLIFIN</sequence>
<organism evidence="3 4">
    <name type="scientific">Takifugu flavidus</name>
    <name type="common">sansaifugu</name>
    <dbReference type="NCBI Taxonomy" id="433684"/>
    <lineage>
        <taxon>Eukaryota</taxon>
        <taxon>Metazoa</taxon>
        <taxon>Chordata</taxon>
        <taxon>Craniata</taxon>
        <taxon>Vertebrata</taxon>
        <taxon>Euteleostomi</taxon>
        <taxon>Actinopterygii</taxon>
        <taxon>Neopterygii</taxon>
        <taxon>Teleostei</taxon>
        <taxon>Neoteleostei</taxon>
        <taxon>Acanthomorphata</taxon>
        <taxon>Eupercaria</taxon>
        <taxon>Tetraodontiformes</taxon>
        <taxon>Tetradontoidea</taxon>
        <taxon>Tetraodontidae</taxon>
        <taxon>Takifugu</taxon>
    </lineage>
</organism>
<evidence type="ECO:0000256" key="2">
    <source>
        <dbReference type="SAM" id="MobiDB-lite"/>
    </source>
</evidence>
<evidence type="ECO:0000256" key="1">
    <source>
        <dbReference type="SAM" id="Coils"/>
    </source>
</evidence>
<name>A0A5C6P9K9_9TELE</name>
<reference evidence="3 4" key="1">
    <citation type="submission" date="2019-04" db="EMBL/GenBank/DDBJ databases">
        <title>Chromosome genome assembly for Takifugu flavidus.</title>
        <authorList>
            <person name="Xiao S."/>
        </authorList>
    </citation>
    <scope>NUCLEOTIDE SEQUENCE [LARGE SCALE GENOMIC DNA]</scope>
    <source>
        <strain evidence="3">HTHZ2018</strain>
        <tissue evidence="3">Muscle</tissue>
    </source>
</reference>
<comment type="caution">
    <text evidence="3">The sequence shown here is derived from an EMBL/GenBank/DDBJ whole genome shotgun (WGS) entry which is preliminary data.</text>
</comment>
<dbReference type="EMBL" id="RHFK02000005">
    <property type="protein sequence ID" value="TWW75501.1"/>
    <property type="molecule type" value="Genomic_DNA"/>
</dbReference>
<dbReference type="Proteomes" id="UP000324091">
    <property type="component" value="Chromosome 13"/>
</dbReference>
<protein>
    <submittedName>
        <fullName evidence="3">Transposon TX1 uncharacterized 149 kDa protein ORF 2</fullName>
    </submittedName>
</protein>
<accession>A0A5C6P9K9</accession>
<keyword evidence="4" id="KW-1185">Reference proteome</keyword>
<feature type="region of interest" description="Disordered" evidence="2">
    <location>
        <begin position="72"/>
        <end position="97"/>
    </location>
</feature>
<feature type="coiled-coil region" evidence="1">
    <location>
        <begin position="101"/>
        <end position="217"/>
    </location>
</feature>
<dbReference type="AlphaFoldDB" id="A0A5C6P9K9"/>
<evidence type="ECO:0000313" key="3">
    <source>
        <dbReference type="EMBL" id="TWW75501.1"/>
    </source>
</evidence>
<evidence type="ECO:0000313" key="4">
    <source>
        <dbReference type="Proteomes" id="UP000324091"/>
    </source>
</evidence>
<gene>
    <name evidence="3" type="ORF">D4764_13G0001630</name>
</gene>
<keyword evidence="1" id="KW-0175">Coiled coil</keyword>